<evidence type="ECO:0000313" key="1">
    <source>
        <dbReference type="EMBL" id="OBZ71013.1"/>
    </source>
</evidence>
<keyword evidence="2" id="KW-1185">Reference proteome</keyword>
<gene>
    <name evidence="1" type="ORF">A0H81_09534</name>
</gene>
<evidence type="ECO:0000313" key="2">
    <source>
        <dbReference type="Proteomes" id="UP000092993"/>
    </source>
</evidence>
<reference evidence="1 2" key="1">
    <citation type="submission" date="2016-03" db="EMBL/GenBank/DDBJ databases">
        <title>Whole genome sequencing of Grifola frondosa 9006-11.</title>
        <authorList>
            <person name="Min B."/>
            <person name="Park H."/>
            <person name="Kim J.-G."/>
            <person name="Cho H."/>
            <person name="Oh Y.-L."/>
            <person name="Kong W.-S."/>
            <person name="Choi I.-G."/>
        </authorList>
    </citation>
    <scope>NUCLEOTIDE SEQUENCE [LARGE SCALE GENOMIC DNA]</scope>
    <source>
        <strain evidence="1 2">9006-11</strain>
    </source>
</reference>
<name>A0A1C7M209_GRIFR</name>
<protein>
    <submittedName>
        <fullName evidence="1">Uncharacterized protein</fullName>
    </submittedName>
</protein>
<organism evidence="1 2">
    <name type="scientific">Grifola frondosa</name>
    <name type="common">Maitake</name>
    <name type="synonym">Polyporus frondosus</name>
    <dbReference type="NCBI Taxonomy" id="5627"/>
    <lineage>
        <taxon>Eukaryota</taxon>
        <taxon>Fungi</taxon>
        <taxon>Dikarya</taxon>
        <taxon>Basidiomycota</taxon>
        <taxon>Agaricomycotina</taxon>
        <taxon>Agaricomycetes</taxon>
        <taxon>Polyporales</taxon>
        <taxon>Grifolaceae</taxon>
        <taxon>Grifola</taxon>
    </lineage>
</organism>
<dbReference type="AlphaFoldDB" id="A0A1C7M209"/>
<dbReference type="EMBL" id="LUGG01000013">
    <property type="protein sequence ID" value="OBZ71013.1"/>
    <property type="molecule type" value="Genomic_DNA"/>
</dbReference>
<accession>A0A1C7M209</accession>
<sequence length="280" mass="30138">MRSLRCLFTDSSSSFHRLRALVRLARASMMVRERVGSFLEPPSNMSISRSCSRLTRRVALMTSILSGRLCPRPQLTVLDVPEPSRAFGRIRVGAHTLGHALAAALNDVHACMGSALDFVLNCAGSSCGYASCFINTRRAPSVMRRRRGAGWPRHGASAVECCVFSSRDDRFDGLRLPAAIPCSFATVGACATRCGSQSADIRAQSAQSAALVPLFPSFVVVSTCWASIRPAPPRRVTTLRVLCPTHCALSAVGHAYCIRGTCDVHLVGTPTLPDWPSPHS</sequence>
<comment type="caution">
    <text evidence="1">The sequence shown here is derived from an EMBL/GenBank/DDBJ whole genome shotgun (WGS) entry which is preliminary data.</text>
</comment>
<proteinExistence type="predicted"/>
<dbReference type="Proteomes" id="UP000092993">
    <property type="component" value="Unassembled WGS sequence"/>
</dbReference>